<feature type="compositionally biased region" description="Basic residues" evidence="1">
    <location>
        <begin position="1"/>
        <end position="14"/>
    </location>
</feature>
<dbReference type="Gene3D" id="1.10.238.10">
    <property type="entry name" value="EF-hand"/>
    <property type="match status" value="1"/>
</dbReference>
<feature type="region of interest" description="Disordered" evidence="1">
    <location>
        <begin position="1"/>
        <end position="26"/>
    </location>
</feature>
<accession>A0AAD3QYD6</accession>
<evidence type="ECO:0000259" key="2">
    <source>
        <dbReference type="PROSITE" id="PS50222"/>
    </source>
</evidence>
<evidence type="ECO:0000313" key="4">
    <source>
        <dbReference type="Proteomes" id="UP001279410"/>
    </source>
</evidence>
<dbReference type="InterPro" id="IPR002048">
    <property type="entry name" value="EF_hand_dom"/>
</dbReference>
<dbReference type="SUPFAM" id="SSF47473">
    <property type="entry name" value="EF-hand"/>
    <property type="match status" value="1"/>
</dbReference>
<reference evidence="3" key="1">
    <citation type="submission" date="2022-08" db="EMBL/GenBank/DDBJ databases">
        <title>Genome sequencing of akame (Lates japonicus).</title>
        <authorList>
            <person name="Hashiguchi Y."/>
            <person name="Takahashi H."/>
        </authorList>
    </citation>
    <scope>NUCLEOTIDE SEQUENCE</scope>
    <source>
        <strain evidence="3">Kochi</strain>
    </source>
</reference>
<dbReference type="InterPro" id="IPR011992">
    <property type="entry name" value="EF-hand-dom_pair"/>
</dbReference>
<evidence type="ECO:0000313" key="3">
    <source>
        <dbReference type="EMBL" id="GLD48918.1"/>
    </source>
</evidence>
<name>A0AAD3QYD6_LATJO</name>
<dbReference type="PROSITE" id="PS50222">
    <property type="entry name" value="EF_HAND_2"/>
    <property type="match status" value="1"/>
</dbReference>
<gene>
    <name evidence="3" type="ORF">AKAME5_000280500</name>
</gene>
<comment type="caution">
    <text evidence="3">The sequence shown here is derived from an EMBL/GenBank/DDBJ whole genome shotgun (WGS) entry which is preliminary data.</text>
</comment>
<sequence length="197" mass="22527">MPAKTKKKKQRPRKPTKEKQGAKKKNKAVVECDSKVSVDQTCEAFRSNQPEFECFLDEMIQWFSDHQQQVDQYFSLRDADQSGSVHLKDFEFGLMNLGVPCQEFQLHVLTEQLKTNHNTISYQDINRQVQSLRHSSTEVETQGATEPELCCTGSQWKVLGWWKPQSSYKQWLVAAAKACHAADTPSSFPCCSTQTSF</sequence>
<dbReference type="EMBL" id="BRZM01000007">
    <property type="protein sequence ID" value="GLD48918.1"/>
    <property type="molecule type" value="Genomic_DNA"/>
</dbReference>
<dbReference type="AlphaFoldDB" id="A0AAD3QYD6"/>
<evidence type="ECO:0000256" key="1">
    <source>
        <dbReference type="SAM" id="MobiDB-lite"/>
    </source>
</evidence>
<keyword evidence="4" id="KW-1185">Reference proteome</keyword>
<organism evidence="3 4">
    <name type="scientific">Lates japonicus</name>
    <name type="common">Japanese lates</name>
    <dbReference type="NCBI Taxonomy" id="270547"/>
    <lineage>
        <taxon>Eukaryota</taxon>
        <taxon>Metazoa</taxon>
        <taxon>Chordata</taxon>
        <taxon>Craniata</taxon>
        <taxon>Vertebrata</taxon>
        <taxon>Euteleostomi</taxon>
        <taxon>Actinopterygii</taxon>
        <taxon>Neopterygii</taxon>
        <taxon>Teleostei</taxon>
        <taxon>Neoteleostei</taxon>
        <taxon>Acanthomorphata</taxon>
        <taxon>Carangaria</taxon>
        <taxon>Carangaria incertae sedis</taxon>
        <taxon>Centropomidae</taxon>
        <taxon>Lates</taxon>
    </lineage>
</organism>
<proteinExistence type="predicted"/>
<dbReference type="Proteomes" id="UP001279410">
    <property type="component" value="Unassembled WGS sequence"/>
</dbReference>
<protein>
    <recommendedName>
        <fullName evidence="2">EF-hand domain-containing protein</fullName>
    </recommendedName>
</protein>
<feature type="domain" description="EF-hand" evidence="2">
    <location>
        <begin position="65"/>
        <end position="100"/>
    </location>
</feature>
<dbReference type="GO" id="GO:0005509">
    <property type="term" value="F:calcium ion binding"/>
    <property type="evidence" value="ECO:0007669"/>
    <property type="project" value="InterPro"/>
</dbReference>